<dbReference type="EMBL" id="CM018211">
    <property type="protein sequence ID" value="KAB2061432.1"/>
    <property type="molecule type" value="Genomic_DNA"/>
</dbReference>
<reference evidence="2" key="1">
    <citation type="journal article" date="2020" name="Nat. Genet.">
        <title>Genomic diversifications of five Gossypium allopolyploid species and their impact on cotton improvement.</title>
        <authorList>
            <person name="Chen Z.J."/>
            <person name="Sreedasyam A."/>
            <person name="Ando A."/>
            <person name="Song Q."/>
            <person name="De Santiago L.M."/>
            <person name="Hulse-Kemp A.M."/>
            <person name="Ding M."/>
            <person name="Ye W."/>
            <person name="Kirkbride R.C."/>
            <person name="Jenkins J."/>
            <person name="Plott C."/>
            <person name="Lovell J."/>
            <person name="Lin Y.M."/>
            <person name="Vaughn R."/>
            <person name="Liu B."/>
            <person name="Simpson S."/>
            <person name="Scheffler B.E."/>
            <person name="Wen L."/>
            <person name="Saski C.A."/>
            <person name="Grover C.E."/>
            <person name="Hu G."/>
            <person name="Conover J.L."/>
            <person name="Carlson J.W."/>
            <person name="Shu S."/>
            <person name="Boston L.B."/>
            <person name="Williams M."/>
            <person name="Peterson D.G."/>
            <person name="McGee K."/>
            <person name="Jones D.C."/>
            <person name="Wendel J.F."/>
            <person name="Stelly D.M."/>
            <person name="Grimwood J."/>
            <person name="Schmutz J."/>
        </authorList>
    </citation>
    <scope>NUCLEOTIDE SEQUENCE [LARGE SCALE GENOMIC DNA]</scope>
    <source>
        <strain evidence="2">cv. 3-79</strain>
    </source>
</reference>
<dbReference type="OrthoDB" id="1665816at2759"/>
<name>A0A5J5U125_GOSBA</name>
<protein>
    <submittedName>
        <fullName evidence="1">Uncharacterized protein</fullName>
    </submittedName>
</protein>
<organism evidence="1 2">
    <name type="scientific">Gossypium barbadense</name>
    <name type="common">Sea Island cotton</name>
    <name type="synonym">Hibiscus barbadensis</name>
    <dbReference type="NCBI Taxonomy" id="3634"/>
    <lineage>
        <taxon>Eukaryota</taxon>
        <taxon>Viridiplantae</taxon>
        <taxon>Streptophyta</taxon>
        <taxon>Embryophyta</taxon>
        <taxon>Tracheophyta</taxon>
        <taxon>Spermatophyta</taxon>
        <taxon>Magnoliopsida</taxon>
        <taxon>eudicotyledons</taxon>
        <taxon>Gunneridae</taxon>
        <taxon>Pentapetalae</taxon>
        <taxon>rosids</taxon>
        <taxon>malvids</taxon>
        <taxon>Malvales</taxon>
        <taxon>Malvaceae</taxon>
        <taxon>Malvoideae</taxon>
        <taxon>Gossypium</taxon>
    </lineage>
</organism>
<sequence length="52" mass="5522">MGDQEDSWPRAVTCFALGRGATLRSPQEGEPTSQFVAVGACVLAAPINFKLK</sequence>
<evidence type="ECO:0000313" key="2">
    <source>
        <dbReference type="Proteomes" id="UP000327439"/>
    </source>
</evidence>
<gene>
    <name evidence="1" type="ORF">ES319_A10G084800v1</name>
</gene>
<proteinExistence type="predicted"/>
<dbReference type="AlphaFoldDB" id="A0A5J5U125"/>
<keyword evidence="2" id="KW-1185">Reference proteome</keyword>
<accession>A0A5J5U125</accession>
<dbReference type="Proteomes" id="UP000327439">
    <property type="component" value="Chromosome A10"/>
</dbReference>
<evidence type="ECO:0000313" key="1">
    <source>
        <dbReference type="EMBL" id="KAB2061432.1"/>
    </source>
</evidence>